<dbReference type="AlphaFoldDB" id="A0ABD5SET8"/>
<dbReference type="InterPro" id="IPR010995">
    <property type="entry name" value="DNA_repair_Rad51/TF_NusA_a-hlx"/>
</dbReference>
<evidence type="ECO:0000313" key="3">
    <source>
        <dbReference type="Proteomes" id="UP001596383"/>
    </source>
</evidence>
<proteinExistence type="predicted"/>
<feature type="region of interest" description="Disordered" evidence="1">
    <location>
        <begin position="237"/>
        <end position="260"/>
    </location>
</feature>
<comment type="caution">
    <text evidence="2">The sequence shown here is derived from an EMBL/GenBank/DDBJ whole genome shotgun (WGS) entry which is preliminary data.</text>
</comment>
<dbReference type="Gene3D" id="1.10.150.20">
    <property type="entry name" value="5' to 3' exonuclease, C-terminal subdomain"/>
    <property type="match status" value="1"/>
</dbReference>
<dbReference type="RefSeq" id="WP_273736733.1">
    <property type="nucleotide sequence ID" value="NZ_JAQIVI010000006.1"/>
</dbReference>
<sequence length="260" mass="28391">SVSNEMIDFHDLTPSEQTFLTTAQTGEDGGYSEFLLEVNEWSKPLALHVNDYEVSVLDDDLDPWEYLAENRYIDVDDAGYLAAEDRLDEYEIPKAVLEEVDLDEIDKEPETDEAVVEHADRERADVETEYHERDVSETVEASQGATAAADEGAEEPHEEAVEEPHEKVAEDLRAEAAEDRGDDLSTISGVGETYAGYLADAGVETVGELAVADIGSLSEETSIPLTLLDEWADAASTMCEPETASGDAFSTTEVTTDADD</sequence>
<protein>
    <submittedName>
        <fullName evidence="2">Helix-hairpin-helix domain-containing protein</fullName>
    </submittedName>
</protein>
<accession>A0ABD5SET8</accession>
<feature type="compositionally biased region" description="Low complexity" evidence="1">
    <location>
        <begin position="140"/>
        <end position="150"/>
    </location>
</feature>
<feature type="compositionally biased region" description="Polar residues" evidence="1">
    <location>
        <begin position="248"/>
        <end position="260"/>
    </location>
</feature>
<feature type="compositionally biased region" description="Basic and acidic residues" evidence="1">
    <location>
        <begin position="154"/>
        <end position="166"/>
    </location>
</feature>
<evidence type="ECO:0000313" key="2">
    <source>
        <dbReference type="EMBL" id="MFC6763618.1"/>
    </source>
</evidence>
<reference evidence="2 3" key="1">
    <citation type="journal article" date="2019" name="Int. J. Syst. Evol. Microbiol.">
        <title>The Global Catalogue of Microorganisms (GCM) 10K type strain sequencing project: providing services to taxonomists for standard genome sequencing and annotation.</title>
        <authorList>
            <consortium name="The Broad Institute Genomics Platform"/>
            <consortium name="The Broad Institute Genome Sequencing Center for Infectious Disease"/>
            <person name="Wu L."/>
            <person name="Ma J."/>
        </authorList>
    </citation>
    <scope>NUCLEOTIDE SEQUENCE [LARGE SCALE GENOMIC DNA]</scope>
    <source>
        <strain evidence="2 3">LMG 29247</strain>
    </source>
</reference>
<feature type="region of interest" description="Disordered" evidence="1">
    <location>
        <begin position="109"/>
        <end position="166"/>
    </location>
</feature>
<name>A0ABD5SET8_9EURY</name>
<gene>
    <name evidence="2" type="ORF">ACFQE6_00530</name>
</gene>
<dbReference type="SUPFAM" id="SSF47794">
    <property type="entry name" value="Rad51 N-terminal domain-like"/>
    <property type="match status" value="1"/>
</dbReference>
<feature type="compositionally biased region" description="Basic and acidic residues" evidence="1">
    <location>
        <begin position="115"/>
        <end position="136"/>
    </location>
</feature>
<dbReference type="EMBL" id="JBHSWV010000006">
    <property type="protein sequence ID" value="MFC6763618.1"/>
    <property type="molecule type" value="Genomic_DNA"/>
</dbReference>
<dbReference type="Proteomes" id="UP001596383">
    <property type="component" value="Unassembled WGS sequence"/>
</dbReference>
<feature type="non-terminal residue" evidence="2">
    <location>
        <position position="1"/>
    </location>
</feature>
<keyword evidence="3" id="KW-1185">Reference proteome</keyword>
<organism evidence="2 3">
    <name type="scientific">Natrinema soli</name>
    <dbReference type="NCBI Taxonomy" id="1930624"/>
    <lineage>
        <taxon>Archaea</taxon>
        <taxon>Methanobacteriati</taxon>
        <taxon>Methanobacteriota</taxon>
        <taxon>Stenosarchaea group</taxon>
        <taxon>Halobacteria</taxon>
        <taxon>Halobacteriales</taxon>
        <taxon>Natrialbaceae</taxon>
        <taxon>Natrinema</taxon>
    </lineage>
</organism>
<evidence type="ECO:0000256" key="1">
    <source>
        <dbReference type="SAM" id="MobiDB-lite"/>
    </source>
</evidence>
<dbReference type="Pfam" id="PF14520">
    <property type="entry name" value="HHH_5"/>
    <property type="match status" value="1"/>
</dbReference>